<dbReference type="PIRSF" id="PIRSF031279">
    <property type="entry name" value="UCP031279"/>
    <property type="match status" value="1"/>
</dbReference>
<dbReference type="Proteomes" id="UP000507245">
    <property type="component" value="Unassembled WGS sequence"/>
</dbReference>
<dbReference type="AlphaFoldDB" id="A0A6J5Y9E7"/>
<feature type="compositionally biased region" description="Basic and acidic residues" evidence="1">
    <location>
        <begin position="88"/>
        <end position="109"/>
    </location>
</feature>
<dbReference type="EMBL" id="CAEKKB010000008">
    <property type="protein sequence ID" value="CAB4321043.1"/>
    <property type="molecule type" value="Genomic_DNA"/>
</dbReference>
<name>A0A6J5Y9E7_PRUAR</name>
<accession>A0A6J5Y9E7</accession>
<evidence type="ECO:0000313" key="3">
    <source>
        <dbReference type="Proteomes" id="UP000507245"/>
    </source>
</evidence>
<proteinExistence type="predicted"/>
<sequence length="180" mass="20022">MRSSAKKQSKLMYIICAPIRTLTKARNFYMRSLEDCASKVGYGGGGVSGYTASQVPRLPKSFSVNSSSSSDDEDLRQLLRTASSKNSKRNDVEKEKNNNKPAGDLDVHRRPVVRQPAQPIARQQTMNGMGMRSYSVGLKMGRIDEERACSFEEDEVNVAKADLYPRSRSYAVKRRSGGFA</sequence>
<reference evidence="3" key="1">
    <citation type="journal article" date="2020" name="Genome Biol.">
        <title>Gamete binning: chromosome-level and haplotype-resolved genome assembly enabled by high-throughput single-cell sequencing of gamete genomes.</title>
        <authorList>
            <person name="Campoy J.A."/>
            <person name="Sun H."/>
            <person name="Goel M."/>
            <person name="Jiao W.-B."/>
            <person name="Folz-Donahue K."/>
            <person name="Wang N."/>
            <person name="Rubio M."/>
            <person name="Liu C."/>
            <person name="Kukat C."/>
            <person name="Ruiz D."/>
            <person name="Huettel B."/>
            <person name="Schneeberger K."/>
        </authorList>
    </citation>
    <scope>NUCLEOTIDE SEQUENCE [LARGE SCALE GENOMIC DNA]</scope>
    <source>
        <strain evidence="3">cv. Rojo Pasion</strain>
    </source>
</reference>
<dbReference type="PANTHER" id="PTHR33526">
    <property type="entry name" value="OS07G0123800 PROTEIN"/>
    <property type="match status" value="1"/>
</dbReference>
<organism evidence="2 3">
    <name type="scientific">Prunus armeniaca</name>
    <name type="common">Apricot</name>
    <name type="synonym">Armeniaca vulgaris</name>
    <dbReference type="NCBI Taxonomy" id="36596"/>
    <lineage>
        <taxon>Eukaryota</taxon>
        <taxon>Viridiplantae</taxon>
        <taxon>Streptophyta</taxon>
        <taxon>Embryophyta</taxon>
        <taxon>Tracheophyta</taxon>
        <taxon>Spermatophyta</taxon>
        <taxon>Magnoliopsida</taxon>
        <taxon>eudicotyledons</taxon>
        <taxon>Gunneridae</taxon>
        <taxon>Pentapetalae</taxon>
        <taxon>rosids</taxon>
        <taxon>fabids</taxon>
        <taxon>Rosales</taxon>
        <taxon>Rosaceae</taxon>
        <taxon>Amygdaloideae</taxon>
        <taxon>Amygdaleae</taxon>
        <taxon>Prunus</taxon>
    </lineage>
</organism>
<dbReference type="InterPro" id="IPR016972">
    <property type="entry name" value="UCP031279"/>
</dbReference>
<evidence type="ECO:0000256" key="1">
    <source>
        <dbReference type="SAM" id="MobiDB-lite"/>
    </source>
</evidence>
<evidence type="ECO:0000313" key="2">
    <source>
        <dbReference type="EMBL" id="CAB4321043.1"/>
    </source>
</evidence>
<dbReference type="OrthoDB" id="694638at2759"/>
<feature type="region of interest" description="Disordered" evidence="1">
    <location>
        <begin position="61"/>
        <end position="124"/>
    </location>
</feature>
<protein>
    <submittedName>
        <fullName evidence="2">Uncharacterized protein</fullName>
    </submittedName>
</protein>
<keyword evidence="3" id="KW-1185">Reference proteome</keyword>
<dbReference type="PANTHER" id="PTHR33526:SF20">
    <property type="entry name" value="VQ DOMAIN-CONTAINING PROTEIN"/>
    <property type="match status" value="1"/>
</dbReference>
<gene>
    <name evidence="2" type="ORF">ORAREDHAP_LOCUS50111</name>
</gene>